<feature type="compositionally biased region" description="Polar residues" evidence="1">
    <location>
        <begin position="107"/>
        <end position="127"/>
    </location>
</feature>
<dbReference type="EMBL" id="DF144144">
    <property type="protein sequence ID" value="GAA56050.1"/>
    <property type="molecule type" value="Genomic_DNA"/>
</dbReference>
<organism evidence="2 3">
    <name type="scientific">Clonorchis sinensis</name>
    <name type="common">Chinese liver fluke</name>
    <dbReference type="NCBI Taxonomy" id="79923"/>
    <lineage>
        <taxon>Eukaryota</taxon>
        <taxon>Metazoa</taxon>
        <taxon>Spiralia</taxon>
        <taxon>Lophotrochozoa</taxon>
        <taxon>Platyhelminthes</taxon>
        <taxon>Trematoda</taxon>
        <taxon>Digenea</taxon>
        <taxon>Opisthorchiida</taxon>
        <taxon>Opisthorchiata</taxon>
        <taxon>Opisthorchiidae</taxon>
        <taxon>Clonorchis</taxon>
    </lineage>
</organism>
<dbReference type="AlphaFoldDB" id="G7YSX0"/>
<proteinExistence type="predicted"/>
<keyword evidence="3" id="KW-1185">Reference proteome</keyword>
<protein>
    <submittedName>
        <fullName evidence="2">Uncharacterized protein</fullName>
    </submittedName>
</protein>
<accession>G7YSX0</accession>
<evidence type="ECO:0000256" key="1">
    <source>
        <dbReference type="SAM" id="MobiDB-lite"/>
    </source>
</evidence>
<feature type="region of interest" description="Disordered" evidence="1">
    <location>
        <begin position="106"/>
        <end position="127"/>
    </location>
</feature>
<reference evidence="2" key="1">
    <citation type="journal article" date="2011" name="Genome Biol.">
        <title>The draft genome of the carcinogenic human liver fluke Clonorchis sinensis.</title>
        <authorList>
            <person name="Wang X."/>
            <person name="Chen W."/>
            <person name="Huang Y."/>
            <person name="Sun J."/>
            <person name="Men J."/>
            <person name="Liu H."/>
            <person name="Luo F."/>
            <person name="Guo L."/>
            <person name="Lv X."/>
            <person name="Deng C."/>
            <person name="Zhou C."/>
            <person name="Fan Y."/>
            <person name="Li X."/>
            <person name="Huang L."/>
            <person name="Hu Y."/>
            <person name="Liang C."/>
            <person name="Hu X."/>
            <person name="Xu J."/>
            <person name="Yu X."/>
        </authorList>
    </citation>
    <scope>NUCLEOTIDE SEQUENCE [LARGE SCALE GENOMIC DNA]</scope>
    <source>
        <strain evidence="2">Henan</strain>
    </source>
</reference>
<gene>
    <name evidence="2" type="ORF">CLF_109770</name>
</gene>
<reference key="2">
    <citation type="submission" date="2011-10" db="EMBL/GenBank/DDBJ databases">
        <title>The genome and transcriptome sequence of Clonorchis sinensis provide insights into the carcinogenic liver fluke.</title>
        <authorList>
            <person name="Wang X."/>
            <person name="Huang Y."/>
            <person name="Chen W."/>
            <person name="Liu H."/>
            <person name="Guo L."/>
            <person name="Chen Y."/>
            <person name="Luo F."/>
            <person name="Zhou W."/>
            <person name="Sun J."/>
            <person name="Mao Q."/>
            <person name="Liang P."/>
            <person name="Zhou C."/>
            <person name="Tian Y."/>
            <person name="Men J."/>
            <person name="Lv X."/>
            <person name="Huang L."/>
            <person name="Zhou J."/>
            <person name="Hu Y."/>
            <person name="Li R."/>
            <person name="Zhang F."/>
            <person name="Lei H."/>
            <person name="Li X."/>
            <person name="Hu X."/>
            <person name="Liang C."/>
            <person name="Xu J."/>
            <person name="Wu Z."/>
            <person name="Yu X."/>
        </authorList>
    </citation>
    <scope>NUCLEOTIDE SEQUENCE</scope>
    <source>
        <strain>Henan</strain>
    </source>
</reference>
<evidence type="ECO:0000313" key="2">
    <source>
        <dbReference type="EMBL" id="GAA56050.1"/>
    </source>
</evidence>
<name>G7YSX0_CLOSI</name>
<sequence length="225" mass="25710">MHSFGASVIFTSINHSLTEAHDSFGSQGSQRNGINETRKCFLAYRYLLQIRKTSLMGTPMPSSIFRSITEIYECRIAISMVSHPTKAELNLEANEQGLEWFDRRGQVSKSPTSRPVGKQSQQAMGTTSATKNKLQLTWVNRPRIKACTRNIRELQPTMCSDCPTTLWECPLSRVIFHGYNTVCSEFLVTYLVFNCHHSKRMAMTTELLKTYDVRKPLYTRSQGQR</sequence>
<evidence type="ECO:0000313" key="3">
    <source>
        <dbReference type="Proteomes" id="UP000008909"/>
    </source>
</evidence>
<dbReference type="Proteomes" id="UP000008909">
    <property type="component" value="Unassembled WGS sequence"/>
</dbReference>